<feature type="chain" id="PRO_5044786463" description="Secreted protein" evidence="1">
    <location>
        <begin position="17"/>
        <end position="91"/>
    </location>
</feature>
<dbReference type="Proteomes" id="UP001627154">
    <property type="component" value="Unassembled WGS sequence"/>
</dbReference>
<gene>
    <name evidence="2" type="ORF">TKK_019387</name>
</gene>
<evidence type="ECO:0000256" key="1">
    <source>
        <dbReference type="SAM" id="SignalP"/>
    </source>
</evidence>
<evidence type="ECO:0008006" key="4">
    <source>
        <dbReference type="Google" id="ProtNLM"/>
    </source>
</evidence>
<protein>
    <recommendedName>
        <fullName evidence="4">Secreted protein</fullName>
    </recommendedName>
</protein>
<dbReference type="AlphaFoldDB" id="A0ABD2VWL4"/>
<comment type="caution">
    <text evidence="2">The sequence shown here is derived from an EMBL/GenBank/DDBJ whole genome shotgun (WGS) entry which is preliminary data.</text>
</comment>
<proteinExistence type="predicted"/>
<sequence length="91" mass="10377">MCFPFLLLLWTCYISANENKFNFFRAIQGVCVYLFDVGPCRARTSTSLRSQDRSRVRKFLKALILIGSANNCIDTACRLAVSVTLIIRFAF</sequence>
<organism evidence="2 3">
    <name type="scientific">Trichogramma kaykai</name>
    <dbReference type="NCBI Taxonomy" id="54128"/>
    <lineage>
        <taxon>Eukaryota</taxon>
        <taxon>Metazoa</taxon>
        <taxon>Ecdysozoa</taxon>
        <taxon>Arthropoda</taxon>
        <taxon>Hexapoda</taxon>
        <taxon>Insecta</taxon>
        <taxon>Pterygota</taxon>
        <taxon>Neoptera</taxon>
        <taxon>Endopterygota</taxon>
        <taxon>Hymenoptera</taxon>
        <taxon>Apocrita</taxon>
        <taxon>Proctotrupomorpha</taxon>
        <taxon>Chalcidoidea</taxon>
        <taxon>Trichogrammatidae</taxon>
        <taxon>Trichogramma</taxon>
    </lineage>
</organism>
<evidence type="ECO:0000313" key="3">
    <source>
        <dbReference type="Proteomes" id="UP001627154"/>
    </source>
</evidence>
<keyword evidence="1" id="KW-0732">Signal</keyword>
<feature type="signal peptide" evidence="1">
    <location>
        <begin position="1"/>
        <end position="16"/>
    </location>
</feature>
<dbReference type="EMBL" id="JBJJXI010000166">
    <property type="protein sequence ID" value="KAL3384988.1"/>
    <property type="molecule type" value="Genomic_DNA"/>
</dbReference>
<evidence type="ECO:0000313" key="2">
    <source>
        <dbReference type="EMBL" id="KAL3384988.1"/>
    </source>
</evidence>
<reference evidence="2 3" key="1">
    <citation type="journal article" date="2024" name="bioRxiv">
        <title>A reference genome for Trichogramma kaykai: A tiny desert-dwelling parasitoid wasp with competing sex-ratio distorters.</title>
        <authorList>
            <person name="Culotta J."/>
            <person name="Lindsey A.R."/>
        </authorList>
    </citation>
    <scope>NUCLEOTIDE SEQUENCE [LARGE SCALE GENOMIC DNA]</scope>
    <source>
        <strain evidence="2 3">KSX58</strain>
    </source>
</reference>
<keyword evidence="3" id="KW-1185">Reference proteome</keyword>
<name>A0ABD2VWL4_9HYME</name>
<accession>A0ABD2VWL4</accession>